<keyword evidence="8" id="KW-1185">Reference proteome</keyword>
<dbReference type="AlphaFoldDB" id="A0A2D1JMG8"/>
<dbReference type="InterPro" id="IPR035895">
    <property type="entry name" value="HPr-like_sf"/>
</dbReference>
<feature type="domain" description="HPr" evidence="6">
    <location>
        <begin position="1"/>
        <end position="87"/>
    </location>
</feature>
<dbReference type="EMBL" id="LR214972">
    <property type="protein sequence ID" value="VEU62413.1"/>
    <property type="molecule type" value="Genomic_DNA"/>
</dbReference>
<gene>
    <name evidence="7" type="primary">MCYN0501</name>
    <name evidence="7" type="ORF">NCTC10118_00002</name>
</gene>
<dbReference type="GO" id="GO:0005737">
    <property type="term" value="C:cytoplasm"/>
    <property type="evidence" value="ECO:0007669"/>
    <property type="project" value="UniProtKB-SubCell"/>
</dbReference>
<dbReference type="PROSITE" id="PS51350">
    <property type="entry name" value="PTS_HPR_DOM"/>
    <property type="match status" value="1"/>
</dbReference>
<keyword evidence="4" id="KW-0963">Cytoplasm</keyword>
<evidence type="ECO:0000313" key="7">
    <source>
        <dbReference type="EMBL" id="VEU62413.1"/>
    </source>
</evidence>
<comment type="subcellular location">
    <subcellularLocation>
        <location evidence="2">Cytoplasm</location>
    </subcellularLocation>
</comment>
<evidence type="ECO:0000259" key="6">
    <source>
        <dbReference type="PROSITE" id="PS51350"/>
    </source>
</evidence>
<dbReference type="KEGG" id="mboh:CO229_02165"/>
<sequence>MKELKCKIIDPIGLHARPASLVTAVAARFKSEAKLSYEGREGNLKSIMNIMALGIKCGAEITIKTSGEDEQEAIDAIKKALVDHQLI</sequence>
<dbReference type="RefSeq" id="WP_099309444.1">
    <property type="nucleotide sequence ID" value="NZ_AP018135.1"/>
</dbReference>
<dbReference type="SUPFAM" id="SSF55594">
    <property type="entry name" value="HPr-like"/>
    <property type="match status" value="1"/>
</dbReference>
<evidence type="ECO:0000256" key="1">
    <source>
        <dbReference type="ARBA" id="ARBA00003681"/>
    </source>
</evidence>
<comment type="function">
    <text evidence="1">General (non sugar-specific) component of the phosphoenolpyruvate-dependent sugar phosphotransferase system (sugar PTS). This major carbohydrate active-transport system catalyzes the phosphorylation of incoming sugar substrates concomitantly with their translocation across the cell membrane. The phosphoryl group from phosphoenolpyruvate (PEP) is transferred to the phosphoryl carrier protein HPr by enzyme I. Phospho-HPr then transfers it to the PTS EIIA domain.</text>
</comment>
<evidence type="ECO:0000256" key="4">
    <source>
        <dbReference type="ARBA" id="ARBA00022490"/>
    </source>
</evidence>
<dbReference type="Proteomes" id="UP000289952">
    <property type="component" value="Chromosome"/>
</dbReference>
<dbReference type="PROSITE" id="PS00589">
    <property type="entry name" value="PTS_HPR_SER"/>
    <property type="match status" value="1"/>
</dbReference>
<dbReference type="InterPro" id="IPR002114">
    <property type="entry name" value="PTS_HPr_Ser_P_site"/>
</dbReference>
<evidence type="ECO:0000313" key="8">
    <source>
        <dbReference type="Proteomes" id="UP000289952"/>
    </source>
</evidence>
<protein>
    <recommendedName>
        <fullName evidence="3">Phosphocarrier protein HPr</fullName>
    </recommendedName>
</protein>
<keyword evidence="7" id="KW-0808">Transferase</keyword>
<dbReference type="InterPro" id="IPR050399">
    <property type="entry name" value="HPr"/>
</dbReference>
<dbReference type="PROSITE" id="PS00369">
    <property type="entry name" value="PTS_HPR_HIS"/>
    <property type="match status" value="1"/>
</dbReference>
<dbReference type="Gene3D" id="3.30.1340.10">
    <property type="entry name" value="HPr-like"/>
    <property type="match status" value="1"/>
</dbReference>
<dbReference type="GO" id="GO:0009401">
    <property type="term" value="P:phosphoenolpyruvate-dependent sugar phosphotransferase system"/>
    <property type="evidence" value="ECO:0007669"/>
    <property type="project" value="UniProtKB-KW"/>
</dbReference>
<dbReference type="PANTHER" id="PTHR33705">
    <property type="entry name" value="PHOSPHOCARRIER PROTEIN HPR"/>
    <property type="match status" value="1"/>
</dbReference>
<evidence type="ECO:0000256" key="3">
    <source>
        <dbReference type="ARBA" id="ARBA00020422"/>
    </source>
</evidence>
<reference evidence="7 8" key="1">
    <citation type="submission" date="2019-01" db="EMBL/GenBank/DDBJ databases">
        <authorList>
            <consortium name="Pathogen Informatics"/>
        </authorList>
    </citation>
    <scope>NUCLEOTIDE SEQUENCE [LARGE SCALE GENOMIC DNA]</scope>
    <source>
        <strain evidence="7 8">NCTC10118</strain>
    </source>
</reference>
<evidence type="ECO:0000256" key="2">
    <source>
        <dbReference type="ARBA" id="ARBA00004496"/>
    </source>
</evidence>
<evidence type="ECO:0000256" key="5">
    <source>
        <dbReference type="ARBA" id="ARBA00022683"/>
    </source>
</evidence>
<accession>A0A2D1JMG8</accession>
<keyword evidence="5" id="KW-0598">Phosphotransferase system</keyword>
<dbReference type="Pfam" id="PF00381">
    <property type="entry name" value="PTS-HPr"/>
    <property type="match status" value="1"/>
</dbReference>
<dbReference type="CDD" id="cd00367">
    <property type="entry name" value="PTS-HPr_like"/>
    <property type="match status" value="1"/>
</dbReference>
<dbReference type="NCBIfam" id="TIGR01003">
    <property type="entry name" value="PTS_HPr_family"/>
    <property type="match status" value="1"/>
</dbReference>
<dbReference type="PRINTS" id="PR00107">
    <property type="entry name" value="PHOSPHOCPHPR"/>
</dbReference>
<dbReference type="GO" id="GO:0016740">
    <property type="term" value="F:transferase activity"/>
    <property type="evidence" value="ECO:0007669"/>
    <property type="project" value="UniProtKB-KW"/>
</dbReference>
<name>A0A2D1JMG8_9BACT</name>
<dbReference type="InterPro" id="IPR000032">
    <property type="entry name" value="HPr-like"/>
</dbReference>
<dbReference type="PANTHER" id="PTHR33705:SF2">
    <property type="entry name" value="PHOSPHOCARRIER PROTEIN NPR"/>
    <property type="match status" value="1"/>
</dbReference>
<proteinExistence type="predicted"/>
<organism evidence="7 8">
    <name type="scientific">Mycoplasmopsis bovirhinis</name>
    <dbReference type="NCBI Taxonomy" id="29553"/>
    <lineage>
        <taxon>Bacteria</taxon>
        <taxon>Bacillati</taxon>
        <taxon>Mycoplasmatota</taxon>
        <taxon>Mycoplasmoidales</taxon>
        <taxon>Metamycoplasmataceae</taxon>
        <taxon>Mycoplasmopsis</taxon>
    </lineage>
</organism>
<dbReference type="InterPro" id="IPR001020">
    <property type="entry name" value="PTS_HPr_His_P_site"/>
</dbReference>
<dbReference type="OrthoDB" id="9809047at2"/>